<dbReference type="AlphaFoldDB" id="A0A7W8E913"/>
<dbReference type="SUPFAM" id="SSF46785">
    <property type="entry name" value="Winged helix' DNA-binding domain"/>
    <property type="match status" value="1"/>
</dbReference>
<keyword evidence="3" id="KW-0804">Transcription</keyword>
<evidence type="ECO:0000256" key="1">
    <source>
        <dbReference type="ARBA" id="ARBA00023015"/>
    </source>
</evidence>
<gene>
    <name evidence="5" type="ORF">HDF15_001449</name>
</gene>
<dbReference type="Gene3D" id="1.10.10.10">
    <property type="entry name" value="Winged helix-like DNA-binding domain superfamily/Winged helix DNA-binding domain"/>
    <property type="match status" value="1"/>
</dbReference>
<dbReference type="NCBIfam" id="NF033788">
    <property type="entry name" value="HTH_metalloreg"/>
    <property type="match status" value="1"/>
</dbReference>
<reference evidence="5 6" key="1">
    <citation type="submission" date="2020-08" db="EMBL/GenBank/DDBJ databases">
        <title>Genomic Encyclopedia of Type Strains, Phase IV (KMG-V): Genome sequencing to study the core and pangenomes of soil and plant-associated prokaryotes.</title>
        <authorList>
            <person name="Whitman W."/>
        </authorList>
    </citation>
    <scope>NUCLEOTIDE SEQUENCE [LARGE SCALE GENOMIC DNA]</scope>
    <source>
        <strain evidence="5 6">X5P3</strain>
    </source>
</reference>
<evidence type="ECO:0000256" key="2">
    <source>
        <dbReference type="ARBA" id="ARBA00023125"/>
    </source>
</evidence>
<dbReference type="InterPro" id="IPR001845">
    <property type="entry name" value="HTH_ArsR_DNA-bd_dom"/>
</dbReference>
<name>A0A7W8E913_9BACT</name>
<dbReference type="Proteomes" id="UP000584867">
    <property type="component" value="Unassembled WGS sequence"/>
</dbReference>
<proteinExistence type="predicted"/>
<evidence type="ECO:0000313" key="6">
    <source>
        <dbReference type="Proteomes" id="UP000584867"/>
    </source>
</evidence>
<dbReference type="PANTHER" id="PTHR43132:SF2">
    <property type="entry name" value="ARSENICAL RESISTANCE OPERON REPRESSOR ARSR-RELATED"/>
    <property type="match status" value="1"/>
</dbReference>
<dbReference type="GO" id="GO:0003677">
    <property type="term" value="F:DNA binding"/>
    <property type="evidence" value="ECO:0007669"/>
    <property type="project" value="UniProtKB-KW"/>
</dbReference>
<sequence>MAVKQTYNVERFFQALGDHTRLRLLNLMGDQEICVCYFVEILGGPQSKISRHLAYLRSAGIVSARRESKWMHYRIVMPPHIGATQILKQTLGWLKEEKTMQTDRARLTKACCSPSKYVLLEGAPPPIKLEAPSCEVC</sequence>
<keyword evidence="2" id="KW-0238">DNA-binding</keyword>
<organism evidence="5 6">
    <name type="scientific">Granulicella mallensis</name>
    <dbReference type="NCBI Taxonomy" id="940614"/>
    <lineage>
        <taxon>Bacteria</taxon>
        <taxon>Pseudomonadati</taxon>
        <taxon>Acidobacteriota</taxon>
        <taxon>Terriglobia</taxon>
        <taxon>Terriglobales</taxon>
        <taxon>Acidobacteriaceae</taxon>
        <taxon>Granulicella</taxon>
    </lineage>
</organism>
<dbReference type="InterPro" id="IPR036388">
    <property type="entry name" value="WH-like_DNA-bd_sf"/>
</dbReference>
<dbReference type="PROSITE" id="PS50987">
    <property type="entry name" value="HTH_ARSR_2"/>
    <property type="match status" value="1"/>
</dbReference>
<dbReference type="InterPro" id="IPR011991">
    <property type="entry name" value="ArsR-like_HTH"/>
</dbReference>
<evidence type="ECO:0000256" key="3">
    <source>
        <dbReference type="ARBA" id="ARBA00023163"/>
    </source>
</evidence>
<dbReference type="PANTHER" id="PTHR43132">
    <property type="entry name" value="ARSENICAL RESISTANCE OPERON REPRESSOR ARSR-RELATED"/>
    <property type="match status" value="1"/>
</dbReference>
<feature type="domain" description="HTH arsR-type" evidence="4">
    <location>
        <begin position="1"/>
        <end position="98"/>
    </location>
</feature>
<dbReference type="Pfam" id="PF01022">
    <property type="entry name" value="HTH_5"/>
    <property type="match status" value="1"/>
</dbReference>
<dbReference type="CDD" id="cd00090">
    <property type="entry name" value="HTH_ARSR"/>
    <property type="match status" value="1"/>
</dbReference>
<comment type="caution">
    <text evidence="5">The sequence shown here is derived from an EMBL/GenBank/DDBJ whole genome shotgun (WGS) entry which is preliminary data.</text>
</comment>
<dbReference type="InterPro" id="IPR051011">
    <property type="entry name" value="Metal_resp_trans_reg"/>
</dbReference>
<evidence type="ECO:0000259" key="4">
    <source>
        <dbReference type="PROSITE" id="PS50987"/>
    </source>
</evidence>
<protein>
    <submittedName>
        <fullName evidence="5">ArsR family transcriptional regulator</fullName>
    </submittedName>
</protein>
<dbReference type="SMART" id="SM00418">
    <property type="entry name" value="HTH_ARSR"/>
    <property type="match status" value="1"/>
</dbReference>
<dbReference type="EMBL" id="JACHIO010000005">
    <property type="protein sequence ID" value="MBB5063109.1"/>
    <property type="molecule type" value="Genomic_DNA"/>
</dbReference>
<accession>A0A7W8E913</accession>
<dbReference type="InterPro" id="IPR036390">
    <property type="entry name" value="WH_DNA-bd_sf"/>
</dbReference>
<dbReference type="GO" id="GO:0003700">
    <property type="term" value="F:DNA-binding transcription factor activity"/>
    <property type="evidence" value="ECO:0007669"/>
    <property type="project" value="InterPro"/>
</dbReference>
<dbReference type="PRINTS" id="PR00778">
    <property type="entry name" value="HTHARSR"/>
</dbReference>
<dbReference type="RefSeq" id="WP_260330904.1">
    <property type="nucleotide sequence ID" value="NZ_JACHIO010000005.1"/>
</dbReference>
<evidence type="ECO:0000313" key="5">
    <source>
        <dbReference type="EMBL" id="MBB5063109.1"/>
    </source>
</evidence>
<keyword evidence="1" id="KW-0805">Transcription regulation</keyword>